<feature type="coiled-coil region" evidence="1">
    <location>
        <begin position="239"/>
        <end position="266"/>
    </location>
</feature>
<dbReference type="EMBL" id="QRDW01000008">
    <property type="protein sequence ID" value="RED48056.1"/>
    <property type="molecule type" value="Genomic_DNA"/>
</dbReference>
<comment type="caution">
    <text evidence="3">The sequence shown here is derived from an EMBL/GenBank/DDBJ whole genome shotgun (WGS) entry which is preliminary data.</text>
</comment>
<evidence type="ECO:0000313" key="3">
    <source>
        <dbReference type="EMBL" id="RED48056.1"/>
    </source>
</evidence>
<evidence type="ECO:0000313" key="4">
    <source>
        <dbReference type="Proteomes" id="UP000256845"/>
    </source>
</evidence>
<protein>
    <submittedName>
        <fullName evidence="3">Uncharacterized protein</fullName>
    </submittedName>
</protein>
<feature type="region of interest" description="Disordered" evidence="2">
    <location>
        <begin position="1"/>
        <end position="41"/>
    </location>
</feature>
<reference evidence="3 4" key="1">
    <citation type="submission" date="2018-07" db="EMBL/GenBank/DDBJ databases">
        <title>Genomic Encyclopedia of Type Strains, Phase III (KMG-III): the genomes of soil and plant-associated and newly described type strains.</title>
        <authorList>
            <person name="Whitman W."/>
        </authorList>
    </citation>
    <scope>NUCLEOTIDE SEQUENCE [LARGE SCALE GENOMIC DNA]</scope>
    <source>
        <strain evidence="3 4">CECT 8488</strain>
    </source>
</reference>
<keyword evidence="4" id="KW-1185">Reference proteome</keyword>
<dbReference type="AlphaFoldDB" id="A0A3D9HGD4"/>
<evidence type="ECO:0000256" key="2">
    <source>
        <dbReference type="SAM" id="MobiDB-lite"/>
    </source>
</evidence>
<accession>A0A3D9HGD4</accession>
<organism evidence="3 4">
    <name type="scientific">Aestuariispira insulae</name>
    <dbReference type="NCBI Taxonomy" id="1461337"/>
    <lineage>
        <taxon>Bacteria</taxon>
        <taxon>Pseudomonadati</taxon>
        <taxon>Pseudomonadota</taxon>
        <taxon>Alphaproteobacteria</taxon>
        <taxon>Rhodospirillales</taxon>
        <taxon>Kiloniellaceae</taxon>
        <taxon>Aestuariispira</taxon>
    </lineage>
</organism>
<sequence length="334" mass="36057">MGSISNLGEPVPKSRDPAPHIRQNQPNNDSTGLNRQDTDLLSQPITAQLFADRIPVARDPGRQDDVFLSRAAGDVLDQARDAIQRARGFVRETVAGAIRDAAGDFLQQLGAIAGQPVGKEASLAGFSEEIGRTASEKAEQLGQSLLEETGNKDFSFKEIKLSVVVETFDLRVATNEHSAAVQLKRVSLRVEIEEVEGSLTKKDSVDITFPNATKGPGLPEPDQSRTPSPLDPEAFDPLAETLDQTRGDLRSVLDRLKEERSGLNQDYLATATRSLGDLFDKLFGGPVSRADPAEGRLTVRPELVLIVEGGDGRPNDGLRRLPDLRPGGIAQLDA</sequence>
<dbReference type="Proteomes" id="UP000256845">
    <property type="component" value="Unassembled WGS sequence"/>
</dbReference>
<feature type="region of interest" description="Disordered" evidence="2">
    <location>
        <begin position="206"/>
        <end position="235"/>
    </location>
</feature>
<evidence type="ECO:0000256" key="1">
    <source>
        <dbReference type="SAM" id="Coils"/>
    </source>
</evidence>
<feature type="compositionally biased region" description="Polar residues" evidence="2">
    <location>
        <begin position="22"/>
        <end position="41"/>
    </location>
</feature>
<proteinExistence type="predicted"/>
<dbReference type="RefSeq" id="WP_115937686.1">
    <property type="nucleotide sequence ID" value="NZ_QRDW01000008.1"/>
</dbReference>
<name>A0A3D9HGD4_9PROT</name>
<keyword evidence="1" id="KW-0175">Coiled coil</keyword>
<gene>
    <name evidence="3" type="ORF">DFP90_10874</name>
</gene>
<feature type="compositionally biased region" description="Basic and acidic residues" evidence="2">
    <location>
        <begin position="310"/>
        <end position="323"/>
    </location>
</feature>
<feature type="region of interest" description="Disordered" evidence="2">
    <location>
        <begin position="309"/>
        <end position="334"/>
    </location>
</feature>